<dbReference type="Proteomes" id="UP000472355">
    <property type="component" value="Unassembled WGS sequence"/>
</dbReference>
<organism evidence="1 2">
    <name type="scientific">Clostridium botulinum</name>
    <dbReference type="NCBI Taxonomy" id="1491"/>
    <lineage>
        <taxon>Bacteria</taxon>
        <taxon>Bacillati</taxon>
        <taxon>Bacillota</taxon>
        <taxon>Clostridia</taxon>
        <taxon>Eubacteriales</taxon>
        <taxon>Clostridiaceae</taxon>
        <taxon>Clostridium</taxon>
    </lineage>
</organism>
<comment type="caution">
    <text evidence="1">The sequence shown here is derived from an EMBL/GenBank/DDBJ whole genome shotgun (WGS) entry which is preliminary data.</text>
</comment>
<accession>A0A6M0SVY9</accession>
<proteinExistence type="predicted"/>
<evidence type="ECO:0000313" key="1">
    <source>
        <dbReference type="EMBL" id="NFA44516.1"/>
    </source>
</evidence>
<evidence type="ECO:0000313" key="2">
    <source>
        <dbReference type="Proteomes" id="UP000472355"/>
    </source>
</evidence>
<dbReference type="EMBL" id="SGKU01000093">
    <property type="protein sequence ID" value="NFA44516.1"/>
    <property type="molecule type" value="Genomic_DNA"/>
</dbReference>
<reference evidence="1 2" key="1">
    <citation type="submission" date="2019-02" db="EMBL/GenBank/DDBJ databases">
        <title>Genome sequencing of Clostridium botulinum clinical isolates.</title>
        <authorList>
            <person name="Brunt J."/>
            <person name="Van Vliet A.H.M."/>
            <person name="Stringer S.C."/>
            <person name="Grant K.A."/>
            <person name="Carter A.C."/>
            <person name="Peck M.W."/>
        </authorList>
    </citation>
    <scope>NUCLEOTIDE SEQUENCE [LARGE SCALE GENOMIC DNA]</scope>
    <source>
        <strain evidence="1 2">H113700579</strain>
    </source>
</reference>
<dbReference type="AlphaFoldDB" id="A0A6M0SVY9"/>
<protein>
    <submittedName>
        <fullName evidence="1">Uncharacterized protein</fullName>
    </submittedName>
</protein>
<gene>
    <name evidence="1" type="ORF">EXM65_18660</name>
</gene>
<name>A0A6M0SVY9_CLOBO</name>
<sequence length="316" mass="34721">MIIKGTCQKRELPQKIHDAILGAGSNWQEISSNKTQDFKWDGVQSDGWVFKSPPIGTKGESVILQMKHMDFNITSTSGSVGNGGNHFCFWLSDNYEPSITPNTSGTFTSKGTFHSWIFTHIDAVNCGPLAKYDYIVDVLDHRIMILIQRHNETINTYPQFIYIGYTEPNTNLEGEDYTNQFIVGSNVNNGGSTVAYVSWHKASNGKYNGYAYTSCTLNAANPNPMGLYLLSPILVTGDGGTGMPNTGPLGVLSGLYGLPPSGIINNDTIMIGSDEYKVFALSQWSINTRVSDYGGHTNYVYYQNGITPTMIAMKVN</sequence>